<dbReference type="PROSITE" id="PS51257">
    <property type="entry name" value="PROKAR_LIPOPROTEIN"/>
    <property type="match status" value="1"/>
</dbReference>
<keyword evidence="3" id="KW-1185">Reference proteome</keyword>
<organism evidence="2 3">
    <name type="scientific">Paenibacillus psychroresistens</name>
    <dbReference type="NCBI Taxonomy" id="1778678"/>
    <lineage>
        <taxon>Bacteria</taxon>
        <taxon>Bacillati</taxon>
        <taxon>Bacillota</taxon>
        <taxon>Bacilli</taxon>
        <taxon>Bacillales</taxon>
        <taxon>Paenibacillaceae</taxon>
        <taxon>Paenibacillus</taxon>
    </lineage>
</organism>
<accession>A0A6B8RDT5</accession>
<evidence type="ECO:0000256" key="1">
    <source>
        <dbReference type="SAM" id="SignalP"/>
    </source>
</evidence>
<name>A0A6B8RDT5_9BACL</name>
<dbReference type="Proteomes" id="UP000426246">
    <property type="component" value="Chromosome"/>
</dbReference>
<evidence type="ECO:0000313" key="2">
    <source>
        <dbReference type="EMBL" id="QGQ94320.1"/>
    </source>
</evidence>
<dbReference type="EMBL" id="CP034235">
    <property type="protein sequence ID" value="QGQ94320.1"/>
    <property type="molecule type" value="Genomic_DNA"/>
</dbReference>
<evidence type="ECO:0000313" key="3">
    <source>
        <dbReference type="Proteomes" id="UP000426246"/>
    </source>
</evidence>
<dbReference type="OrthoDB" id="2588409at2"/>
<feature type="chain" id="PRO_5038569972" evidence="1">
    <location>
        <begin position="21"/>
        <end position="318"/>
    </location>
</feature>
<gene>
    <name evidence="2" type="ORF">EHS13_05070</name>
</gene>
<feature type="signal peptide" evidence="1">
    <location>
        <begin position="1"/>
        <end position="20"/>
    </location>
</feature>
<sequence length="318" mass="36033">MKYTQITIFILVAMLASSLAACGVKSNDELGVNNKTIVNSEIELASYDKAQIVNEATVIMEGEVISKEVKEDFEKFPATDFTIKVTKVYKGEPGKEVIVRTQGGETEKMIYNPESDKVVTFKIGEKVVVFLTDEKGTRPDRDDFGYFVVGQYQGKFMEQNGKIKNEKYEFNSSAFESELKEMETGNEDLFNKLSESDKKLLQQDSPQEIIKIYYKAIMDRNYNLAKSCLFESTDSSDTIKFWDAHKSLKNLQIKIPDKLADGSEIAQSDKVVMFDVQYDVVMETNVYGEDTGHSLYFVGLKRNNSSERWKITVLGTAP</sequence>
<keyword evidence="1" id="KW-0732">Signal</keyword>
<dbReference type="AlphaFoldDB" id="A0A6B8RDT5"/>
<dbReference type="KEGG" id="ppsc:EHS13_05070"/>
<proteinExistence type="predicted"/>
<protein>
    <submittedName>
        <fullName evidence="2">DUF4829 domain-containing protein</fullName>
    </submittedName>
</protein>
<reference evidence="3" key="1">
    <citation type="submission" date="2018-11" db="EMBL/GenBank/DDBJ databases">
        <title>Complete genome sequence of Paenibacillus sp. ML311-T8.</title>
        <authorList>
            <person name="Nam Y.-D."/>
            <person name="Kang J."/>
            <person name="Chung W.-H."/>
            <person name="Park Y.S."/>
        </authorList>
    </citation>
    <scope>NUCLEOTIDE SEQUENCE [LARGE SCALE GENOMIC DNA]</scope>
    <source>
        <strain evidence="3">ML311-T8</strain>
    </source>
</reference>
<dbReference type="RefSeq" id="WP_155699321.1">
    <property type="nucleotide sequence ID" value="NZ_CP034235.1"/>
</dbReference>